<dbReference type="EMBL" id="FQZL01000021">
    <property type="protein sequence ID" value="SHJ44490.1"/>
    <property type="molecule type" value="Genomic_DNA"/>
</dbReference>
<dbReference type="PROSITE" id="PS01148">
    <property type="entry name" value="UPF0033"/>
    <property type="match status" value="1"/>
</dbReference>
<evidence type="ECO:0000313" key="2">
    <source>
        <dbReference type="EMBL" id="SHJ44490.1"/>
    </source>
</evidence>
<evidence type="ECO:0000259" key="1">
    <source>
        <dbReference type="PROSITE" id="PS01148"/>
    </source>
</evidence>
<proteinExistence type="predicted"/>
<dbReference type="OrthoDB" id="9797352at2"/>
<gene>
    <name evidence="2" type="ORF">SAMN02745751_02574</name>
</gene>
<dbReference type="RefSeq" id="WP_073049985.1">
    <property type="nucleotide sequence ID" value="NZ_FQZL01000021.1"/>
</dbReference>
<keyword evidence="3" id="KW-1185">Reference proteome</keyword>
<dbReference type="InterPro" id="IPR036868">
    <property type="entry name" value="TusA-like_sf"/>
</dbReference>
<accession>A0A1M6JCY0</accession>
<keyword evidence="2" id="KW-0808">Transferase</keyword>
<protein>
    <submittedName>
        <fullName evidence="2">TusA-related sulfurtransferase</fullName>
    </submittedName>
</protein>
<dbReference type="STRING" id="1121476.SAMN02745751_02574"/>
<dbReference type="AlphaFoldDB" id="A0A1M6JCY0"/>
<dbReference type="Gene3D" id="3.30.110.40">
    <property type="entry name" value="TusA-like domain"/>
    <property type="match status" value="1"/>
</dbReference>
<sequence>MVRIDTCGMSCPQPVLMTKKALDKNPEGAEIVVDNNTAKINVKRYLEKFKYSVEISEEGELYILSARK</sequence>
<dbReference type="SUPFAM" id="SSF64307">
    <property type="entry name" value="SirA-like"/>
    <property type="match status" value="1"/>
</dbReference>
<dbReference type="Pfam" id="PF01206">
    <property type="entry name" value="TusA"/>
    <property type="match status" value="1"/>
</dbReference>
<reference evidence="2 3" key="1">
    <citation type="submission" date="2016-11" db="EMBL/GenBank/DDBJ databases">
        <authorList>
            <person name="Jaros S."/>
            <person name="Januszkiewicz K."/>
            <person name="Wedrychowicz H."/>
        </authorList>
    </citation>
    <scope>NUCLEOTIDE SEQUENCE [LARGE SCALE GENOMIC DNA]</scope>
    <source>
        <strain evidence="2 3">DSM 17477</strain>
    </source>
</reference>
<dbReference type="InterPro" id="IPR001455">
    <property type="entry name" value="TusA-like"/>
</dbReference>
<evidence type="ECO:0000313" key="3">
    <source>
        <dbReference type="Proteomes" id="UP000184052"/>
    </source>
</evidence>
<dbReference type="Proteomes" id="UP000184052">
    <property type="component" value="Unassembled WGS sequence"/>
</dbReference>
<name>A0A1M6JCY0_9FIRM</name>
<organism evidence="2 3">
    <name type="scientific">Dethiosulfatibacter aminovorans DSM 17477</name>
    <dbReference type="NCBI Taxonomy" id="1121476"/>
    <lineage>
        <taxon>Bacteria</taxon>
        <taxon>Bacillati</taxon>
        <taxon>Bacillota</taxon>
        <taxon>Tissierellia</taxon>
        <taxon>Dethiosulfatibacter</taxon>
    </lineage>
</organism>
<dbReference type="GO" id="GO:0016740">
    <property type="term" value="F:transferase activity"/>
    <property type="evidence" value="ECO:0007669"/>
    <property type="project" value="UniProtKB-KW"/>
</dbReference>
<feature type="domain" description="UPF0033" evidence="1">
    <location>
        <begin position="4"/>
        <end position="28"/>
    </location>
</feature>